<evidence type="ECO:0000313" key="2">
    <source>
        <dbReference type="EMBL" id="CBY36700.1"/>
    </source>
</evidence>
<dbReference type="Proteomes" id="UP000011014">
    <property type="component" value="Unassembled WGS sequence"/>
</dbReference>
<feature type="compositionally biased region" description="Polar residues" evidence="1">
    <location>
        <begin position="380"/>
        <end position="419"/>
    </location>
</feature>
<feature type="region of interest" description="Disordered" evidence="1">
    <location>
        <begin position="198"/>
        <end position="217"/>
    </location>
</feature>
<feature type="compositionally biased region" description="Basic and acidic residues" evidence="1">
    <location>
        <begin position="232"/>
        <end position="246"/>
    </location>
</feature>
<feature type="compositionally biased region" description="Polar residues" evidence="1">
    <location>
        <begin position="343"/>
        <end position="369"/>
    </location>
</feature>
<feature type="compositionally biased region" description="Basic and acidic residues" evidence="1">
    <location>
        <begin position="11"/>
        <end position="32"/>
    </location>
</feature>
<feature type="compositionally biased region" description="Low complexity" evidence="1">
    <location>
        <begin position="427"/>
        <end position="461"/>
    </location>
</feature>
<accession>E4YMJ1</accession>
<feature type="region of interest" description="Disordered" evidence="1">
    <location>
        <begin position="232"/>
        <end position="470"/>
    </location>
</feature>
<reference evidence="2" key="1">
    <citation type="journal article" date="2010" name="Science">
        <title>Plasticity of animal genome architecture unmasked by rapid evolution of a pelagic tunicate.</title>
        <authorList>
            <person name="Denoeud F."/>
            <person name="Henriet S."/>
            <person name="Mungpakdee S."/>
            <person name="Aury J.M."/>
            <person name="Da Silva C."/>
            <person name="Brinkmann H."/>
            <person name="Mikhaleva J."/>
            <person name="Olsen L.C."/>
            <person name="Jubin C."/>
            <person name="Canestro C."/>
            <person name="Bouquet J.M."/>
            <person name="Danks G."/>
            <person name="Poulain J."/>
            <person name="Campsteijn C."/>
            <person name="Adamski M."/>
            <person name="Cross I."/>
            <person name="Yadetie F."/>
            <person name="Muffato M."/>
            <person name="Louis A."/>
            <person name="Butcher S."/>
            <person name="Tsagkogeorga G."/>
            <person name="Konrad A."/>
            <person name="Singh S."/>
            <person name="Jensen M.F."/>
            <person name="Cong E.H."/>
            <person name="Eikeseth-Otteraa H."/>
            <person name="Noel B."/>
            <person name="Anthouard V."/>
            <person name="Porcel B.M."/>
            <person name="Kachouri-Lafond R."/>
            <person name="Nishino A."/>
            <person name="Ugolini M."/>
            <person name="Chourrout P."/>
            <person name="Nishida H."/>
            <person name="Aasland R."/>
            <person name="Huzurbazar S."/>
            <person name="Westhof E."/>
            <person name="Delsuc F."/>
            <person name="Lehrach H."/>
            <person name="Reinhardt R."/>
            <person name="Weissenbach J."/>
            <person name="Roy S.W."/>
            <person name="Artiguenave F."/>
            <person name="Postlethwait J.H."/>
            <person name="Manak J.R."/>
            <person name="Thompson E.M."/>
            <person name="Jaillon O."/>
            <person name="Du Pasquier L."/>
            <person name="Boudinot P."/>
            <person name="Liberles D.A."/>
            <person name="Volff J.N."/>
            <person name="Philippe H."/>
            <person name="Lenhard B."/>
            <person name="Roest Crollius H."/>
            <person name="Wincker P."/>
            <person name="Chourrout D."/>
        </authorList>
    </citation>
    <scope>NUCLEOTIDE SEQUENCE [LARGE SCALE GENOMIC DNA]</scope>
</reference>
<proteinExistence type="predicted"/>
<organism evidence="2">
    <name type="scientific">Oikopleura dioica</name>
    <name type="common">Tunicate</name>
    <dbReference type="NCBI Taxonomy" id="34765"/>
    <lineage>
        <taxon>Eukaryota</taxon>
        <taxon>Metazoa</taxon>
        <taxon>Chordata</taxon>
        <taxon>Tunicata</taxon>
        <taxon>Appendicularia</taxon>
        <taxon>Copelata</taxon>
        <taxon>Oikopleuridae</taxon>
        <taxon>Oikopleura</taxon>
    </lineage>
</organism>
<dbReference type="EMBL" id="FN654826">
    <property type="protein sequence ID" value="CBY36700.1"/>
    <property type="molecule type" value="Genomic_DNA"/>
</dbReference>
<name>E4YMJ1_OIKDI</name>
<sequence length="582" mass="64518">MAHSQSAFFEIPKDLTAEEKDQIRRKEEELKSRPKKTGGLSFDVTINENDSETNSTTLQSAAAILREKSEKRRSRLAARRQNSNNTTSSSEMPLTTDDLATDEDRASAPSEAGTYTLRLDSADVRDRRALYDSMIESKVDENPHNESQELDDLDVESDKENEKTSEEQRDQNSATESAEDYAVPNDVSHRVSEWFDRNAAAESRQSEAKDESLEDIRQKAKERLEKCKEGKITFTRETRQKNDNVRAKGANPHIRMTRAMLLQRNRALGLDNKDAEKKKMPPPKTVPKPKVESRRVSARLESLSKPRARMISEDKSAVRARSMSNDVDSQKIAPHPRGRNPKITKQPSNRSTSLSRAGTGTSLKTSKTRLSLDPKMSRPPTMSQSMREARTSTAKSSVGRSTSLTRSNTSGLPQRTPRGTVSHRATVKTTTSPTTPTSTNKRPSTAASSRPGTSLSSTSRPQTAGSNIDKSHETSILYSMRLLSRACIDKSRDIYSNLGCSEIIAPISPIAACGEGRPELEVLLSNLCHLDQVLGIIQDQSSKTQKNRVSEATTEEPIDTYTIDSLAITSDEPTTVLNLQQL</sequence>
<gene>
    <name evidence="2" type="ORF">GSOID_T00029731001</name>
</gene>
<feature type="compositionally biased region" description="Polar residues" evidence="1">
    <location>
        <begin position="44"/>
        <end position="60"/>
    </location>
</feature>
<feature type="region of interest" description="Disordered" evidence="1">
    <location>
        <begin position="1"/>
        <end position="123"/>
    </location>
</feature>
<dbReference type="AlphaFoldDB" id="E4YMJ1"/>
<evidence type="ECO:0000256" key="1">
    <source>
        <dbReference type="SAM" id="MobiDB-lite"/>
    </source>
</evidence>
<feature type="region of interest" description="Disordered" evidence="1">
    <location>
        <begin position="135"/>
        <end position="189"/>
    </location>
</feature>
<feature type="compositionally biased region" description="Basic and acidic residues" evidence="1">
    <location>
        <begin position="156"/>
        <end position="170"/>
    </location>
</feature>
<feature type="compositionally biased region" description="Basic and acidic residues" evidence="1">
    <location>
        <begin position="204"/>
        <end position="217"/>
    </location>
</feature>
<feature type="compositionally biased region" description="Basic and acidic residues" evidence="1">
    <location>
        <begin position="135"/>
        <end position="147"/>
    </location>
</feature>
<protein>
    <submittedName>
        <fullName evidence="2">Uncharacterized protein</fullName>
    </submittedName>
</protein>